<proteinExistence type="predicted"/>
<dbReference type="InterPro" id="IPR027417">
    <property type="entry name" value="P-loop_NTPase"/>
</dbReference>
<dbReference type="GeneID" id="106158628"/>
<dbReference type="RefSeq" id="XP_013390155.1">
    <property type="nucleotide sequence ID" value="XM_013534701.1"/>
</dbReference>
<dbReference type="Pfam" id="PF26582">
    <property type="entry name" value="ASCC3_N"/>
    <property type="match status" value="1"/>
</dbReference>
<keyword evidence="7" id="KW-1185">Reference proteome</keyword>
<dbReference type="Pfam" id="PF18149">
    <property type="entry name" value="Helicase_PWI"/>
    <property type="match status" value="1"/>
</dbReference>
<dbReference type="InterPro" id="IPR011545">
    <property type="entry name" value="DEAD/DEAH_box_helicase_dom"/>
</dbReference>
<dbReference type="PROSITE" id="PS51192">
    <property type="entry name" value="HELICASE_ATP_BIND_1"/>
    <property type="match status" value="1"/>
</dbReference>
<evidence type="ECO:0000313" key="7">
    <source>
        <dbReference type="Proteomes" id="UP000085678"/>
    </source>
</evidence>
<dbReference type="InterPro" id="IPR050474">
    <property type="entry name" value="Hel308_SKI2-like"/>
</dbReference>
<reference evidence="8" key="1">
    <citation type="submission" date="2025-08" db="UniProtKB">
        <authorList>
            <consortium name="RefSeq"/>
        </authorList>
    </citation>
    <scope>IDENTIFICATION</scope>
    <source>
        <tissue evidence="8">Gonads</tissue>
    </source>
</reference>
<keyword evidence="3" id="KW-0378">Hydrolase</keyword>
<keyword evidence="4" id="KW-0347">Helicase</keyword>
<dbReference type="OMA" id="HNTNENM"/>
<dbReference type="Proteomes" id="UP000085678">
    <property type="component" value="Unplaced"/>
</dbReference>
<evidence type="ECO:0000256" key="2">
    <source>
        <dbReference type="ARBA" id="ARBA00022741"/>
    </source>
</evidence>
<dbReference type="Pfam" id="PF00270">
    <property type="entry name" value="DEAD"/>
    <property type="match status" value="1"/>
</dbReference>
<evidence type="ECO:0000256" key="5">
    <source>
        <dbReference type="ARBA" id="ARBA00022840"/>
    </source>
</evidence>
<feature type="domain" description="Helicase ATP-binding" evidence="6">
    <location>
        <begin position="481"/>
        <end position="629"/>
    </location>
</feature>
<evidence type="ECO:0000256" key="1">
    <source>
        <dbReference type="ARBA" id="ARBA00022737"/>
    </source>
</evidence>
<evidence type="ECO:0000259" key="6">
    <source>
        <dbReference type="PROSITE" id="PS51192"/>
    </source>
</evidence>
<gene>
    <name evidence="8" type="primary">LOC106158628</name>
</gene>
<dbReference type="InterPro" id="IPR058856">
    <property type="entry name" value="ASCC3_N"/>
</dbReference>
<evidence type="ECO:0000256" key="3">
    <source>
        <dbReference type="ARBA" id="ARBA00022801"/>
    </source>
</evidence>
<dbReference type="FunFam" id="3.40.50.300:FF:003287">
    <property type="entry name" value="U5 small nuclear ribonucleoprotein 200 kDa helicase"/>
    <property type="match status" value="1"/>
</dbReference>
<sequence length="629" mass="69593">MPLPRLTGALRAFSSVSAQDSDTGQNADLSSDLARRRQLAREEQAKEGLSWKKLNQLISKHAKADEKDVNAHLRQLLQAAKTLVGSDSDTGTVEGAAAFLVDTFKTTKTVGQRESSKLRSLFGHLPASAATSACDAVRKVVDLLPDYGLEELATPSVSDKKATVTGIEEFGKNIHFNADAQLETSFSDSETDDEYEEEANHEFDLRYGMGEDASQAAGLSYDGKWLQMEVAKSFSEDSGVSVLDICASVFDILSSARSDEEIQNELFELLGFDRFELILKLLEHRKDVIAATLSTGTDYMMAKSTGRKTDPSARPNYGCQVTIQSEGEKQLRKQLRREEKKMSKLDNKKLQEDEPLMQALGFDPEILRAQREQALITAATAPLFSQRSSRAPERIQYPNVFDSFAEAQQSSAFVGGSKMLLPEGFERVNCKMYEEVNLPASEKAPVNVGCQRVQISALDEIARLAFQGTDSLNRIQSVVFDTAYKTNENLLICAPTGAGKTNIAMLTILHEVKQHIDQGVIKKDEFKVVYVAPMKALAAEMVRNFGKRLQPLGITVKELTGDMQLTKQEIMQTQMLVTTPEKWDVVTRKSTGDVALSQLVKLLIIDEVHLLHDDRGSVIESLVARTLRQ</sequence>
<feature type="non-terminal residue" evidence="8">
    <location>
        <position position="629"/>
    </location>
</feature>
<protein>
    <submittedName>
        <fullName evidence="8">Activating signal cointegrator 1 complex subunit 3-like</fullName>
    </submittedName>
</protein>
<dbReference type="SMART" id="SM00487">
    <property type="entry name" value="DEXDc"/>
    <property type="match status" value="1"/>
</dbReference>
<dbReference type="SUPFAM" id="SSF52540">
    <property type="entry name" value="P-loop containing nucleoside triphosphate hydrolases"/>
    <property type="match status" value="1"/>
</dbReference>
<dbReference type="KEGG" id="lak:106158628"/>
<evidence type="ECO:0000256" key="4">
    <source>
        <dbReference type="ARBA" id="ARBA00022806"/>
    </source>
</evidence>
<organism evidence="7 8">
    <name type="scientific">Lingula anatina</name>
    <name type="common">Brachiopod</name>
    <name type="synonym">Lingula unguis</name>
    <dbReference type="NCBI Taxonomy" id="7574"/>
    <lineage>
        <taxon>Eukaryota</taxon>
        <taxon>Metazoa</taxon>
        <taxon>Spiralia</taxon>
        <taxon>Lophotrochozoa</taxon>
        <taxon>Brachiopoda</taxon>
        <taxon>Linguliformea</taxon>
        <taxon>Lingulata</taxon>
        <taxon>Lingulida</taxon>
        <taxon>Linguloidea</taxon>
        <taxon>Lingulidae</taxon>
        <taxon>Lingula</taxon>
    </lineage>
</organism>
<evidence type="ECO:0000313" key="8">
    <source>
        <dbReference type="RefSeq" id="XP_013390155.1"/>
    </source>
</evidence>
<keyword evidence="2" id="KW-0547">Nucleotide-binding</keyword>
<dbReference type="GO" id="GO:0003676">
    <property type="term" value="F:nucleic acid binding"/>
    <property type="evidence" value="ECO:0007669"/>
    <property type="project" value="InterPro"/>
</dbReference>
<dbReference type="InParanoid" id="A0A1S3HVU5"/>
<dbReference type="OrthoDB" id="5575at2759"/>
<dbReference type="InterPro" id="IPR014001">
    <property type="entry name" value="Helicase_ATP-bd"/>
</dbReference>
<name>A0A1S3HVU5_LINAN</name>
<keyword evidence="1" id="KW-0677">Repeat</keyword>
<dbReference type="PANTHER" id="PTHR47961:SF13">
    <property type="entry name" value="ACTIVATING SIGNAL COINTEGRATOR 1 COMPLEX SUBUNIT 3"/>
    <property type="match status" value="1"/>
</dbReference>
<dbReference type="Gene3D" id="3.40.50.300">
    <property type="entry name" value="P-loop containing nucleotide triphosphate hydrolases"/>
    <property type="match status" value="1"/>
</dbReference>
<dbReference type="GO" id="GO:0005524">
    <property type="term" value="F:ATP binding"/>
    <property type="evidence" value="ECO:0007669"/>
    <property type="project" value="UniProtKB-KW"/>
</dbReference>
<dbReference type="PANTHER" id="PTHR47961">
    <property type="entry name" value="DNA POLYMERASE THETA, PUTATIVE (AFU_ORTHOLOGUE AFUA_1G05260)-RELATED"/>
    <property type="match status" value="1"/>
</dbReference>
<dbReference type="AlphaFoldDB" id="A0A1S3HVU5"/>
<dbReference type="GO" id="GO:0004386">
    <property type="term" value="F:helicase activity"/>
    <property type="evidence" value="ECO:0007669"/>
    <property type="project" value="UniProtKB-KW"/>
</dbReference>
<dbReference type="STRING" id="7574.A0A1S3HVU5"/>
<accession>A0A1S3HVU5</accession>
<dbReference type="GO" id="GO:0016787">
    <property type="term" value="F:hydrolase activity"/>
    <property type="evidence" value="ECO:0007669"/>
    <property type="project" value="UniProtKB-KW"/>
</dbReference>
<dbReference type="InterPro" id="IPR041094">
    <property type="entry name" value="Brr2_helicase_PWI"/>
</dbReference>
<keyword evidence="5" id="KW-0067">ATP-binding</keyword>